<gene>
    <name evidence="1" type="primary">SnaBIR</name>
    <name evidence="1" type="ORF">NTG6680_1153</name>
</gene>
<dbReference type="EMBL" id="OU912926">
    <property type="protein sequence ID" value="CAG9932406.1"/>
    <property type="molecule type" value="Genomic_DNA"/>
</dbReference>
<keyword evidence="1" id="KW-0255">Endonuclease</keyword>
<evidence type="ECO:0000313" key="2">
    <source>
        <dbReference type="Proteomes" id="UP000839052"/>
    </source>
</evidence>
<keyword evidence="1" id="KW-0378">Hydrolase</keyword>
<dbReference type="GO" id="GO:0004519">
    <property type="term" value="F:endonuclease activity"/>
    <property type="evidence" value="ECO:0007669"/>
    <property type="project" value="UniProtKB-KW"/>
</dbReference>
<proteinExistence type="predicted"/>
<protein>
    <submittedName>
        <fullName evidence="1">R.SnaBI endonuclease</fullName>
    </submittedName>
</protein>
<organism evidence="1 2">
    <name type="scientific">Candidatus Nitrotoga arctica</name>
    <dbReference type="NCBI Taxonomy" id="453162"/>
    <lineage>
        <taxon>Bacteria</taxon>
        <taxon>Pseudomonadati</taxon>
        <taxon>Pseudomonadota</taxon>
        <taxon>Betaproteobacteria</taxon>
        <taxon>Nitrosomonadales</taxon>
        <taxon>Gallionellaceae</taxon>
        <taxon>Candidatus Nitrotoga</taxon>
    </lineage>
</organism>
<name>A0ABN8AL39_9PROT</name>
<dbReference type="Proteomes" id="UP000839052">
    <property type="component" value="Chromosome"/>
</dbReference>
<dbReference type="RefSeq" id="WP_239796344.1">
    <property type="nucleotide sequence ID" value="NZ_OU912926.1"/>
</dbReference>
<reference evidence="1 2" key="1">
    <citation type="submission" date="2021-10" db="EMBL/GenBank/DDBJ databases">
        <authorList>
            <person name="Koch H."/>
        </authorList>
    </citation>
    <scope>NUCLEOTIDE SEQUENCE [LARGE SCALE GENOMIC DNA]</scope>
    <source>
        <strain evidence="1">6680</strain>
    </source>
</reference>
<keyword evidence="2" id="KW-1185">Reference proteome</keyword>
<keyword evidence="1" id="KW-0540">Nuclease</keyword>
<evidence type="ECO:0000313" key="1">
    <source>
        <dbReference type="EMBL" id="CAG9932406.1"/>
    </source>
</evidence>
<accession>A0ABN8AL39</accession>
<sequence length="223" mass="24554">MANFIVNTGFEINCGFLVSSDSIRSGIVQTNQILSDLPSTLYKSIDYKTTSAMIGSVFCDSLTSFIDAIVNPIEKGHPDLIPPKAATCSEEQLRNYPEGLEIKCTVGNIKTSANLRAGQTRIEMLTGITWQAHHREVSELLGLVWDFVEDGHSFNFPTITGAFYSNELCTDDWGEISGTTGRNTKVTGMGISGKKKMGNGWVVLIDNQEYVSAYSRFLRFSIT</sequence>